<dbReference type="AlphaFoldDB" id="A0A7Y9RUQ5"/>
<evidence type="ECO:0000313" key="1">
    <source>
        <dbReference type="EMBL" id="NYG54968.1"/>
    </source>
</evidence>
<keyword evidence="2" id="KW-1185">Reference proteome</keyword>
<dbReference type="Proteomes" id="UP000544110">
    <property type="component" value="Unassembled WGS sequence"/>
</dbReference>
<organism evidence="1 2">
    <name type="scientific">Nocardioides perillae</name>
    <dbReference type="NCBI Taxonomy" id="1119534"/>
    <lineage>
        <taxon>Bacteria</taxon>
        <taxon>Bacillati</taxon>
        <taxon>Actinomycetota</taxon>
        <taxon>Actinomycetes</taxon>
        <taxon>Propionibacteriales</taxon>
        <taxon>Nocardioidaceae</taxon>
        <taxon>Nocardioides</taxon>
    </lineage>
</organism>
<dbReference type="RefSeq" id="WP_179517493.1">
    <property type="nucleotide sequence ID" value="NZ_JACCAC010000001.1"/>
</dbReference>
<reference evidence="1 2" key="1">
    <citation type="submission" date="2020-07" db="EMBL/GenBank/DDBJ databases">
        <title>Sequencing the genomes of 1000 actinobacteria strains.</title>
        <authorList>
            <person name="Klenk H.-P."/>
        </authorList>
    </citation>
    <scope>NUCLEOTIDE SEQUENCE [LARGE SCALE GENOMIC DNA]</scope>
    <source>
        <strain evidence="1 2">DSM 24552</strain>
    </source>
</reference>
<gene>
    <name evidence="1" type="ORF">BJ989_001272</name>
</gene>
<dbReference type="EMBL" id="JACCAC010000001">
    <property type="protein sequence ID" value="NYG54968.1"/>
    <property type="molecule type" value="Genomic_DNA"/>
</dbReference>
<evidence type="ECO:0000313" key="2">
    <source>
        <dbReference type="Proteomes" id="UP000544110"/>
    </source>
</evidence>
<accession>A0A7Y9RUQ5</accession>
<comment type="caution">
    <text evidence="1">The sequence shown here is derived from an EMBL/GenBank/DDBJ whole genome shotgun (WGS) entry which is preliminary data.</text>
</comment>
<proteinExistence type="predicted"/>
<protein>
    <submittedName>
        <fullName evidence="1">Uncharacterized protein</fullName>
    </submittedName>
</protein>
<sequence>MTAALGPHEPPPPPRLTGDEPFIGLDATVRDFWAYAVRDLRSNTTRGFLAEWLVLRAVGATEHQPDWHSFDVLTPSGLRVEVKSSAYLQSWPQKVHSTIRFGGLSAEDWSDEAARPGTRTFNSDVYVFCLQTATRHDDYDPLDVDQWTFFVLSRMAVEGQGRRSLGLSTLDRLTDRLTYAELAAAIEAAGAAGASG</sequence>
<name>A0A7Y9RUQ5_9ACTN</name>